<reference evidence="6" key="1">
    <citation type="submission" date="2023-07" db="EMBL/GenBank/DDBJ databases">
        <title>Genomic Encyclopedia of Type Strains, Phase IV (KMG-IV): sequencing the most valuable type-strain genomes for metagenomic binning, comparative biology and taxonomic classification.</title>
        <authorList>
            <person name="Goeker M."/>
        </authorList>
    </citation>
    <scope>NUCLEOTIDE SEQUENCE</scope>
    <source>
        <strain evidence="6">DSM 24202</strain>
    </source>
</reference>
<evidence type="ECO:0000256" key="3">
    <source>
        <dbReference type="ARBA" id="ARBA00023315"/>
    </source>
</evidence>
<feature type="transmembrane region" description="Helical" evidence="4">
    <location>
        <begin position="6"/>
        <end position="28"/>
    </location>
</feature>
<dbReference type="Proteomes" id="UP001238163">
    <property type="component" value="Unassembled WGS sequence"/>
</dbReference>
<keyword evidence="4" id="KW-1133">Transmembrane helix</keyword>
<evidence type="ECO:0000313" key="7">
    <source>
        <dbReference type="Proteomes" id="UP001238163"/>
    </source>
</evidence>
<keyword evidence="7" id="KW-1185">Reference proteome</keyword>
<evidence type="ECO:0000259" key="5">
    <source>
        <dbReference type="SMART" id="SM00563"/>
    </source>
</evidence>
<dbReference type="GO" id="GO:0003841">
    <property type="term" value="F:1-acylglycerol-3-phosphate O-acyltransferase activity"/>
    <property type="evidence" value="ECO:0007669"/>
    <property type="project" value="TreeGrafter"/>
</dbReference>
<dbReference type="CDD" id="cd07989">
    <property type="entry name" value="LPLAT_AGPAT-like"/>
    <property type="match status" value="1"/>
</dbReference>
<dbReference type="InterPro" id="IPR002123">
    <property type="entry name" value="Plipid/glycerol_acylTrfase"/>
</dbReference>
<gene>
    <name evidence="6" type="ORF">J3R75_001483</name>
</gene>
<evidence type="ECO:0000313" key="6">
    <source>
        <dbReference type="EMBL" id="MDQ0289376.1"/>
    </source>
</evidence>
<organism evidence="6 7">
    <name type="scientific">Oligosphaera ethanolica</name>
    <dbReference type="NCBI Taxonomy" id="760260"/>
    <lineage>
        <taxon>Bacteria</taxon>
        <taxon>Pseudomonadati</taxon>
        <taxon>Lentisphaerota</taxon>
        <taxon>Oligosphaeria</taxon>
        <taxon>Oligosphaerales</taxon>
        <taxon>Oligosphaeraceae</taxon>
        <taxon>Oligosphaera</taxon>
    </lineage>
</organism>
<name>A0AAE4AN97_9BACT</name>
<evidence type="ECO:0000256" key="4">
    <source>
        <dbReference type="SAM" id="Phobius"/>
    </source>
</evidence>
<feature type="transmembrane region" description="Helical" evidence="4">
    <location>
        <begin position="40"/>
        <end position="57"/>
    </location>
</feature>
<dbReference type="SMART" id="SM00563">
    <property type="entry name" value="PlsC"/>
    <property type="match status" value="1"/>
</dbReference>
<accession>A0AAE4AN97</accession>
<dbReference type="PANTHER" id="PTHR10434:SF11">
    <property type="entry name" value="1-ACYL-SN-GLYCEROL-3-PHOSPHATE ACYLTRANSFERASE"/>
    <property type="match status" value="1"/>
</dbReference>
<dbReference type="SUPFAM" id="SSF69593">
    <property type="entry name" value="Glycerol-3-phosphate (1)-acyltransferase"/>
    <property type="match status" value="1"/>
</dbReference>
<comment type="pathway">
    <text evidence="1">Lipid metabolism.</text>
</comment>
<protein>
    <submittedName>
        <fullName evidence="6">1-acyl-sn-glycerol-3-phosphate acyltransferase</fullName>
    </submittedName>
</protein>
<dbReference type="AlphaFoldDB" id="A0AAE4AN97"/>
<dbReference type="Pfam" id="PF01553">
    <property type="entry name" value="Acyltransferase"/>
    <property type="match status" value="1"/>
</dbReference>
<evidence type="ECO:0000256" key="2">
    <source>
        <dbReference type="ARBA" id="ARBA00022679"/>
    </source>
</evidence>
<sequence length="252" mass="28750">MWLSILIYSLLVLSSLLFCLIFGLPYLLSLALPERLRGRVIRYIILVYGRMIVYVAMRPCIRVRFEDLSGGQRRPGIYVFNHRSSSDPFLVSVLGEEIVQIVNGWPMRLKFYGYFARLGEYIDSTAGDYASFAAQIRMLNERGVSIVAFPEGTRSGGRHMNAFRSGIFHLARELRLPIYPGCIAGNEEMPTRRFKFKKSGTIMVRLLPPILPAEQDQFPSAYALKIAVHRRIRQETAKMDKELDDAVIQPGK</sequence>
<keyword evidence="4" id="KW-0472">Membrane</keyword>
<keyword evidence="2" id="KW-0808">Transferase</keyword>
<keyword evidence="4" id="KW-0812">Transmembrane</keyword>
<dbReference type="PANTHER" id="PTHR10434">
    <property type="entry name" value="1-ACYL-SN-GLYCEROL-3-PHOSPHATE ACYLTRANSFERASE"/>
    <property type="match status" value="1"/>
</dbReference>
<feature type="domain" description="Phospholipid/glycerol acyltransferase" evidence="5">
    <location>
        <begin position="76"/>
        <end position="186"/>
    </location>
</feature>
<keyword evidence="3 6" id="KW-0012">Acyltransferase</keyword>
<dbReference type="RefSeq" id="WP_307260794.1">
    <property type="nucleotide sequence ID" value="NZ_JAUSVL010000001.1"/>
</dbReference>
<evidence type="ECO:0000256" key="1">
    <source>
        <dbReference type="ARBA" id="ARBA00005189"/>
    </source>
</evidence>
<comment type="caution">
    <text evidence="6">The sequence shown here is derived from an EMBL/GenBank/DDBJ whole genome shotgun (WGS) entry which is preliminary data.</text>
</comment>
<dbReference type="EMBL" id="JAUSVL010000001">
    <property type="protein sequence ID" value="MDQ0289376.1"/>
    <property type="molecule type" value="Genomic_DNA"/>
</dbReference>
<proteinExistence type="predicted"/>
<dbReference type="GO" id="GO:0006654">
    <property type="term" value="P:phosphatidic acid biosynthetic process"/>
    <property type="evidence" value="ECO:0007669"/>
    <property type="project" value="TreeGrafter"/>
</dbReference>